<evidence type="ECO:0000256" key="1">
    <source>
        <dbReference type="SAM" id="Coils"/>
    </source>
</evidence>
<proteinExistence type="predicted"/>
<keyword evidence="1" id="KW-0175">Coiled coil</keyword>
<evidence type="ECO:0000256" key="3">
    <source>
        <dbReference type="SAM" id="Phobius"/>
    </source>
</evidence>
<feature type="coiled-coil region" evidence="1">
    <location>
        <begin position="311"/>
        <end position="338"/>
    </location>
</feature>
<protein>
    <submittedName>
        <fullName evidence="4">Uncharacterized protein</fullName>
    </submittedName>
</protein>
<name>A0A5E4V8J9_9BURK</name>
<dbReference type="AlphaFoldDB" id="A0A5E4V8J9"/>
<feature type="transmembrane region" description="Helical" evidence="3">
    <location>
        <begin position="238"/>
        <end position="258"/>
    </location>
</feature>
<keyword evidence="3" id="KW-1133">Transmembrane helix</keyword>
<evidence type="ECO:0000313" key="5">
    <source>
        <dbReference type="Proteomes" id="UP000414233"/>
    </source>
</evidence>
<sequence>MLLFASRKYSYDLCPRHAGVAAAWPAHRKSLGEQPRNLHPELHHALAGISNKPRVSLTGYRSIPSPPPAGIARNQGVATHGTGVSIDQLKRDLFTRLDALETKAFDAGLEWNEERAVQLREAKETLSLALTSLEKFGWRERVKSLYVGRNVIGKQGTITDPDRISTKAKRFHGILVRTRDSLEHLESALASHKQPNEAEGAAAGTKRTASSANHLSSRLIEEARNEIPREKRRKFLRAALQFVSGCVSVAGIIVGALLLVSLPVSIPVIVIGVGITIALNFIFQVNPALKPFDKGLGKLEALVKHLENDMLGQIRRDLVDLRREVTDIKRKLESVEAQQAATATNVSNIAFALNLLLANNTNLDPRITQALQIPAANDGLPPIAASSLQSGLASVGSQTSQADLTPASTTARQLYLHV</sequence>
<dbReference type="RefSeq" id="WP_150697238.1">
    <property type="nucleotide sequence ID" value="NZ_CABPRZ010000008.1"/>
</dbReference>
<dbReference type="EMBL" id="CABPRZ010000008">
    <property type="protein sequence ID" value="VVE07375.1"/>
    <property type="molecule type" value="Genomic_DNA"/>
</dbReference>
<accession>A0A5E4V8J9</accession>
<keyword evidence="5" id="KW-1185">Reference proteome</keyword>
<organism evidence="4 5">
    <name type="scientific">Pandoraea terrae</name>
    <dbReference type="NCBI Taxonomy" id="1537710"/>
    <lineage>
        <taxon>Bacteria</taxon>
        <taxon>Pseudomonadati</taxon>
        <taxon>Pseudomonadota</taxon>
        <taxon>Betaproteobacteria</taxon>
        <taxon>Burkholderiales</taxon>
        <taxon>Burkholderiaceae</taxon>
        <taxon>Pandoraea</taxon>
    </lineage>
</organism>
<reference evidence="4 5" key="1">
    <citation type="submission" date="2019-08" db="EMBL/GenBank/DDBJ databases">
        <authorList>
            <person name="Peeters C."/>
        </authorList>
    </citation>
    <scope>NUCLEOTIDE SEQUENCE [LARGE SCALE GENOMIC DNA]</scope>
    <source>
        <strain evidence="4 5">LMG 30175</strain>
    </source>
</reference>
<gene>
    <name evidence="4" type="ORF">PTE30175_02383</name>
</gene>
<feature type="transmembrane region" description="Helical" evidence="3">
    <location>
        <begin position="264"/>
        <end position="283"/>
    </location>
</feature>
<keyword evidence="3" id="KW-0812">Transmembrane</keyword>
<dbReference type="Proteomes" id="UP000414233">
    <property type="component" value="Unassembled WGS sequence"/>
</dbReference>
<evidence type="ECO:0000256" key="2">
    <source>
        <dbReference type="SAM" id="MobiDB-lite"/>
    </source>
</evidence>
<feature type="region of interest" description="Disordered" evidence="2">
    <location>
        <begin position="187"/>
        <end position="215"/>
    </location>
</feature>
<evidence type="ECO:0000313" key="4">
    <source>
        <dbReference type="EMBL" id="VVE07375.1"/>
    </source>
</evidence>
<keyword evidence="3" id="KW-0472">Membrane</keyword>